<evidence type="ECO:0000313" key="2">
    <source>
        <dbReference type="Proteomes" id="UP001290894"/>
    </source>
</evidence>
<organism evidence="1 2">
    <name type="scientific">Stenotrophomonas muris</name>
    <dbReference type="NCBI Taxonomy" id="2963283"/>
    <lineage>
        <taxon>Bacteria</taxon>
        <taxon>Pseudomonadati</taxon>
        <taxon>Pseudomonadota</taxon>
        <taxon>Gammaproteobacteria</taxon>
        <taxon>Lysobacterales</taxon>
        <taxon>Lysobacteraceae</taxon>
        <taxon>Stenotrophomonas</taxon>
    </lineage>
</organism>
<dbReference type="Proteomes" id="UP001290894">
    <property type="component" value="Unassembled WGS sequence"/>
</dbReference>
<protein>
    <recommendedName>
        <fullName evidence="3">DUF4376 domain-containing protein</fullName>
    </recommendedName>
</protein>
<accession>A0ABU5MF78</accession>
<dbReference type="RefSeq" id="WP_075076396.1">
    <property type="nucleotide sequence ID" value="NZ_CP196982.1"/>
</dbReference>
<comment type="caution">
    <text evidence="1">The sequence shown here is derived from an EMBL/GenBank/DDBJ whole genome shotgun (WGS) entry which is preliminary data.</text>
</comment>
<dbReference type="EMBL" id="JAXUAC010000007">
    <property type="protein sequence ID" value="MDZ7511302.1"/>
    <property type="molecule type" value="Genomic_DNA"/>
</dbReference>
<name>A0ABU5MF78_9GAMM</name>
<reference evidence="1 2" key="1">
    <citation type="submission" date="2023-12" db="EMBL/GenBank/DDBJ databases">
        <title>'Antibacterial potential of Stenotrophomonas maltophilia cystic fibrosis isolates' (manuscript under preparation).</title>
        <authorList>
            <person name="Crisan C.V."/>
            <person name="Pettis M."/>
            <person name="Goldberg J.B."/>
        </authorList>
    </citation>
    <scope>NUCLEOTIDE SEQUENCE [LARGE SCALE GENOMIC DNA]</scope>
    <source>
        <strain evidence="1 2">CCV155</strain>
    </source>
</reference>
<sequence length="150" mass="16819">MYQLTEEIDTIKCLQTGAFIPRGHRLWNDYEAWCTAGNEPEPVPPLFVPGSAQFHRFIRGKAWEWMAQCARDRGYDSIESCCSYAGSAVPRYAQDAIAMIAWRDGVNLALETIESTAEENAPDWRQVQAQLPQPDAFGWPAEQAPEIIGG</sequence>
<proteinExistence type="predicted"/>
<gene>
    <name evidence="1" type="ORF">U5F72_05705</name>
</gene>
<keyword evidence="2" id="KW-1185">Reference proteome</keyword>
<evidence type="ECO:0000313" key="1">
    <source>
        <dbReference type="EMBL" id="MDZ7511302.1"/>
    </source>
</evidence>
<evidence type="ECO:0008006" key="3">
    <source>
        <dbReference type="Google" id="ProtNLM"/>
    </source>
</evidence>